<comment type="caution">
    <text evidence="1">The sequence shown here is derived from an EMBL/GenBank/DDBJ whole genome shotgun (WGS) entry which is preliminary data.</text>
</comment>
<evidence type="ECO:0000313" key="1">
    <source>
        <dbReference type="EMBL" id="MCW8109719.1"/>
    </source>
</evidence>
<protein>
    <submittedName>
        <fullName evidence="1">Uncharacterized protein</fullName>
    </submittedName>
</protein>
<dbReference type="EMBL" id="JAPFRD010000013">
    <property type="protein sequence ID" value="MCW8109719.1"/>
    <property type="molecule type" value="Genomic_DNA"/>
</dbReference>
<dbReference type="Proteomes" id="UP001142810">
    <property type="component" value="Unassembled WGS sequence"/>
</dbReference>
<dbReference type="RefSeq" id="WP_265618572.1">
    <property type="nucleotide sequence ID" value="NZ_JAPFRD010000013.1"/>
</dbReference>
<organism evidence="1 2">
    <name type="scientific">Alteromonas aquimaris</name>
    <dbReference type="NCBI Taxonomy" id="2998417"/>
    <lineage>
        <taxon>Bacteria</taxon>
        <taxon>Pseudomonadati</taxon>
        <taxon>Pseudomonadota</taxon>
        <taxon>Gammaproteobacteria</taxon>
        <taxon>Alteromonadales</taxon>
        <taxon>Alteromonadaceae</taxon>
        <taxon>Alteromonas/Salinimonas group</taxon>
        <taxon>Alteromonas</taxon>
    </lineage>
</organism>
<accession>A0ABT3PAB0</accession>
<name>A0ABT3PAB0_9ALTE</name>
<gene>
    <name evidence="1" type="ORF">OPS25_14530</name>
</gene>
<reference evidence="1" key="1">
    <citation type="submission" date="2022-11" db="EMBL/GenBank/DDBJ databases">
        <title>Alteromonas sp. nov., isolated from sea water of the Qingdao.</title>
        <authorList>
            <person name="Wang Q."/>
        </authorList>
    </citation>
    <scope>NUCLEOTIDE SEQUENCE</scope>
    <source>
        <strain evidence="1">ASW11-7</strain>
    </source>
</reference>
<evidence type="ECO:0000313" key="2">
    <source>
        <dbReference type="Proteomes" id="UP001142810"/>
    </source>
</evidence>
<proteinExistence type="predicted"/>
<keyword evidence="2" id="KW-1185">Reference proteome</keyword>
<sequence length="115" mass="12857">MNRAQRAQQLWSLLVVAADNHQILTYDRVARATGVVRPSIGDFLRPIQQYCTENDLPPLTSIVVSDRTGLPGDGFIAAEDVPHAQMAVFRFNWFEHQAPSEVDFASSYSRAPDAR</sequence>